<evidence type="ECO:0000256" key="6">
    <source>
        <dbReference type="ARBA" id="ARBA00022679"/>
    </source>
</evidence>
<evidence type="ECO:0000256" key="9">
    <source>
        <dbReference type="RuleBase" id="RU365074"/>
    </source>
</evidence>
<dbReference type="SUPFAM" id="SSF53335">
    <property type="entry name" value="S-adenosyl-L-methionine-dependent methyltransferases"/>
    <property type="match status" value="1"/>
</dbReference>
<evidence type="ECO:0000256" key="4">
    <source>
        <dbReference type="ARBA" id="ARBA00022552"/>
    </source>
</evidence>
<gene>
    <name evidence="12" type="primary">LOC106474280</name>
</gene>
<organism evidence="11 12">
    <name type="scientific">Limulus polyphemus</name>
    <name type="common">Atlantic horseshoe crab</name>
    <dbReference type="NCBI Taxonomy" id="6850"/>
    <lineage>
        <taxon>Eukaryota</taxon>
        <taxon>Metazoa</taxon>
        <taxon>Ecdysozoa</taxon>
        <taxon>Arthropoda</taxon>
        <taxon>Chelicerata</taxon>
        <taxon>Merostomata</taxon>
        <taxon>Xiphosura</taxon>
        <taxon>Limulidae</taxon>
        <taxon>Limulus</taxon>
    </lineage>
</organism>
<keyword evidence="5 9" id="KW-0489">Methyltransferase</keyword>
<feature type="compositionally biased region" description="Basic residues" evidence="10">
    <location>
        <begin position="129"/>
        <end position="138"/>
    </location>
</feature>
<dbReference type="PANTHER" id="PTHR12787:SF0">
    <property type="entry name" value="RIBOSOMAL RNA-PROCESSING PROTEIN 8"/>
    <property type="match status" value="1"/>
</dbReference>
<dbReference type="InterPro" id="IPR042036">
    <property type="entry name" value="RRP8_N"/>
</dbReference>
<feature type="compositionally biased region" description="Polar residues" evidence="10">
    <location>
        <begin position="268"/>
        <end position="279"/>
    </location>
</feature>
<dbReference type="InterPro" id="IPR007823">
    <property type="entry name" value="RRP8"/>
</dbReference>
<name>A0ABM1BX95_LIMPO</name>
<evidence type="ECO:0000313" key="12">
    <source>
        <dbReference type="RefSeq" id="XP_013790422.1"/>
    </source>
</evidence>
<dbReference type="Gene3D" id="1.10.10.2150">
    <property type="entry name" value="Ribosomal RNA-processing protein 8, N-terminal domain"/>
    <property type="match status" value="1"/>
</dbReference>
<feature type="compositionally biased region" description="Basic and acidic residues" evidence="10">
    <location>
        <begin position="99"/>
        <end position="128"/>
    </location>
</feature>
<keyword evidence="6 9" id="KW-0808">Transferase</keyword>
<keyword evidence="4 9" id="KW-0698">rRNA processing</keyword>
<dbReference type="EC" id="2.1.1.-" evidence="9"/>
<comment type="function">
    <text evidence="9">Probable methyltransferase required to silence rDNA.</text>
</comment>
<dbReference type="Pfam" id="PF05148">
    <property type="entry name" value="Methyltransf_8"/>
    <property type="match status" value="1"/>
</dbReference>
<keyword evidence="11" id="KW-1185">Reference proteome</keyword>
<dbReference type="CDD" id="cd02440">
    <property type="entry name" value="AdoMet_MTases"/>
    <property type="match status" value="1"/>
</dbReference>
<reference evidence="12" key="1">
    <citation type="submission" date="2025-08" db="UniProtKB">
        <authorList>
            <consortium name="RefSeq"/>
        </authorList>
    </citation>
    <scope>IDENTIFICATION</scope>
    <source>
        <tissue evidence="12">Muscle</tissue>
    </source>
</reference>
<feature type="region of interest" description="Disordered" evidence="10">
    <location>
        <begin position="268"/>
        <end position="287"/>
    </location>
</feature>
<evidence type="ECO:0000256" key="2">
    <source>
        <dbReference type="ARBA" id="ARBA00006301"/>
    </source>
</evidence>
<comment type="similarity">
    <text evidence="2 9">Belongs to the methyltransferase superfamily. RRP8 family.</text>
</comment>
<feature type="region of interest" description="Disordered" evidence="10">
    <location>
        <begin position="94"/>
        <end position="138"/>
    </location>
</feature>
<evidence type="ECO:0000256" key="5">
    <source>
        <dbReference type="ARBA" id="ARBA00022603"/>
    </source>
</evidence>
<dbReference type="Proteomes" id="UP000694941">
    <property type="component" value="Unplaced"/>
</dbReference>
<evidence type="ECO:0000256" key="3">
    <source>
        <dbReference type="ARBA" id="ARBA00020203"/>
    </source>
</evidence>
<dbReference type="RefSeq" id="XP_013790422.1">
    <property type="nucleotide sequence ID" value="XM_013934968.2"/>
</dbReference>
<accession>A0ABM1BX95</accession>
<evidence type="ECO:0000256" key="1">
    <source>
        <dbReference type="ARBA" id="ARBA00004604"/>
    </source>
</evidence>
<dbReference type="PANTHER" id="PTHR12787">
    <property type="entry name" value="RIBOSOMAL RNA-PROCESSING PROTEIN 8"/>
    <property type="match status" value="1"/>
</dbReference>
<dbReference type="Gene3D" id="3.40.50.150">
    <property type="entry name" value="Vaccinia Virus protein VP39"/>
    <property type="match status" value="1"/>
</dbReference>
<sequence length="580" mass="66956">MEFDLENDWITDNFTDTLIEKLFGNVAMKDSDFPKWKKRKKKNKKGVKYCLAVSESQNEYMNKTDNTSTAHDVVSMYNTPTDSKSYVTHNIDSVSVGKSPEEKHQTVKTDGKCTETARTSEENEDQVHKTKRKPNKRNKYKHLIIKKNDTCTSSDLINVTQNNVERTDTEMTRMDEDENNSEVGFSCDHFRKTQNSNETRQNRKRKSLVHNIESDNIELKNSKKCKYKTSHNINTKVQNTCKDKCDISSNDYQDESLQNSVHNSKLSFKYTSNGSNNDTQRSDEKDCTLMKSKKKNENFQNSEFKKKNKDKDNHLEPHTFSLTHKQKTLCSETSGDLTMQCEDYFNQSKHTCNVKRNISSSMIREKALNRLNAARFRYLNEKLYTSTSKEALQMFHNDPASFKVYHEGYKLQVSKWPINPVNIIIQDIEKAPLNAVIADFGCGEAKIAQIFVNRRIYSFDLLAVNEYVTACDIAKVPLHSESVDIAVFCLSLMGTNLQDYLAEANRVLKKGGLLKIAEIESRFSNIESFISILKKFGFSLLSKEQSHKMFVFFDFKKTKGIGNRQKLPSIQLQPCLYKKR</sequence>
<protein>
    <recommendedName>
        <fullName evidence="3 9">Ribosomal RNA-processing protein 8</fullName>
        <ecNumber evidence="9">2.1.1.-</ecNumber>
    </recommendedName>
</protein>
<evidence type="ECO:0000313" key="11">
    <source>
        <dbReference type="Proteomes" id="UP000694941"/>
    </source>
</evidence>
<comment type="subcellular location">
    <subcellularLocation>
        <location evidence="1 9">Nucleus</location>
        <location evidence="1 9">Nucleolus</location>
    </subcellularLocation>
</comment>
<keyword evidence="8 9" id="KW-0539">Nucleus</keyword>
<evidence type="ECO:0000256" key="10">
    <source>
        <dbReference type="SAM" id="MobiDB-lite"/>
    </source>
</evidence>
<proteinExistence type="inferred from homology"/>
<evidence type="ECO:0000256" key="7">
    <source>
        <dbReference type="ARBA" id="ARBA00022691"/>
    </source>
</evidence>
<dbReference type="InterPro" id="IPR029063">
    <property type="entry name" value="SAM-dependent_MTases_sf"/>
</dbReference>
<dbReference type="GeneID" id="106474280"/>
<keyword evidence="7 9" id="KW-0949">S-adenosyl-L-methionine</keyword>
<evidence type="ECO:0000256" key="8">
    <source>
        <dbReference type="ARBA" id="ARBA00023242"/>
    </source>
</evidence>